<dbReference type="Proteomes" id="UP000199161">
    <property type="component" value="Unassembled WGS sequence"/>
</dbReference>
<organism evidence="2 3">
    <name type="scientific">Natronobacterium haloterrestre</name>
    <name type="common">Halobiforma haloterrestris</name>
    <dbReference type="NCBI Taxonomy" id="148448"/>
    <lineage>
        <taxon>Archaea</taxon>
        <taxon>Methanobacteriati</taxon>
        <taxon>Methanobacteriota</taxon>
        <taxon>Stenosarchaea group</taxon>
        <taxon>Halobacteria</taxon>
        <taxon>Halobacteriales</taxon>
        <taxon>Natrialbaceae</taxon>
        <taxon>Natronobacterium</taxon>
    </lineage>
</organism>
<evidence type="ECO:0008006" key="4">
    <source>
        <dbReference type="Google" id="ProtNLM"/>
    </source>
</evidence>
<dbReference type="AlphaFoldDB" id="A0A1I1HWC1"/>
<sequence>MILDGLEPAMVSSDPRAPDDCRPRGPCRRRAFLAGLGAAVATSTVAGCLSGGAGGGPGESEDEPVVDEAETTEGTTDRDAWIDVERLRFDGWVGGWVGVEPSAIDRVENPMLVLVEGREYELTWENMDGIHHNVAFWNEDWEVVADYSTPGNDVVGETETLVFEATAEIDTYRCEYQPVGQKGEVRIIDS</sequence>
<feature type="compositionally biased region" description="Acidic residues" evidence="1">
    <location>
        <begin position="59"/>
        <end position="71"/>
    </location>
</feature>
<dbReference type="EMBL" id="FOKW01000006">
    <property type="protein sequence ID" value="SFC25270.1"/>
    <property type="molecule type" value="Genomic_DNA"/>
</dbReference>
<dbReference type="InterPro" id="IPR008972">
    <property type="entry name" value="Cupredoxin"/>
</dbReference>
<protein>
    <recommendedName>
        <fullName evidence="4">Copper binding protein, plastocyanin/azurin family</fullName>
    </recommendedName>
</protein>
<name>A0A1I1HWC1_NATHA</name>
<reference evidence="3" key="1">
    <citation type="submission" date="2016-10" db="EMBL/GenBank/DDBJ databases">
        <authorList>
            <person name="Varghese N."/>
            <person name="Submissions S."/>
        </authorList>
    </citation>
    <scope>NUCLEOTIDE SEQUENCE [LARGE SCALE GENOMIC DNA]</scope>
    <source>
        <strain evidence="3">DSM 13078</strain>
    </source>
</reference>
<evidence type="ECO:0000256" key="1">
    <source>
        <dbReference type="SAM" id="MobiDB-lite"/>
    </source>
</evidence>
<gene>
    <name evidence="2" type="ORF">SAMN05444422_10677</name>
</gene>
<dbReference type="Gene3D" id="2.60.40.420">
    <property type="entry name" value="Cupredoxins - blue copper proteins"/>
    <property type="match status" value="1"/>
</dbReference>
<feature type="region of interest" description="Disordered" evidence="1">
    <location>
        <begin position="1"/>
        <end position="24"/>
    </location>
</feature>
<proteinExistence type="predicted"/>
<evidence type="ECO:0000313" key="3">
    <source>
        <dbReference type="Proteomes" id="UP000199161"/>
    </source>
</evidence>
<evidence type="ECO:0000313" key="2">
    <source>
        <dbReference type="EMBL" id="SFC25270.1"/>
    </source>
</evidence>
<feature type="region of interest" description="Disordered" evidence="1">
    <location>
        <begin position="51"/>
        <end position="76"/>
    </location>
</feature>
<accession>A0A1I1HWC1</accession>
<keyword evidence="3" id="KW-1185">Reference proteome</keyword>